<name>A0A150WPE1_BDEBC</name>
<dbReference type="Proteomes" id="UP000075320">
    <property type="component" value="Unassembled WGS sequence"/>
</dbReference>
<feature type="signal peptide" evidence="2">
    <location>
        <begin position="1"/>
        <end position="24"/>
    </location>
</feature>
<evidence type="ECO:0000256" key="1">
    <source>
        <dbReference type="SAM" id="MobiDB-lite"/>
    </source>
</evidence>
<evidence type="ECO:0000313" key="4">
    <source>
        <dbReference type="Proteomes" id="UP000075320"/>
    </source>
</evidence>
<gene>
    <name evidence="3" type="ORF">AZI86_04765</name>
</gene>
<dbReference type="EMBL" id="LUKE01000001">
    <property type="protein sequence ID" value="KYG66371.1"/>
    <property type="molecule type" value="Genomic_DNA"/>
</dbReference>
<evidence type="ECO:0008006" key="5">
    <source>
        <dbReference type="Google" id="ProtNLM"/>
    </source>
</evidence>
<dbReference type="AlphaFoldDB" id="A0A150WPE1"/>
<dbReference type="RefSeq" id="WP_061833936.1">
    <property type="nucleotide sequence ID" value="NZ_LUKE01000001.1"/>
</dbReference>
<feature type="region of interest" description="Disordered" evidence="1">
    <location>
        <begin position="205"/>
        <end position="237"/>
    </location>
</feature>
<proteinExistence type="predicted"/>
<evidence type="ECO:0000256" key="2">
    <source>
        <dbReference type="SAM" id="SignalP"/>
    </source>
</evidence>
<organism evidence="3 4">
    <name type="scientific">Bdellovibrio bacteriovorus</name>
    <dbReference type="NCBI Taxonomy" id="959"/>
    <lineage>
        <taxon>Bacteria</taxon>
        <taxon>Pseudomonadati</taxon>
        <taxon>Bdellovibrionota</taxon>
        <taxon>Bdellovibrionia</taxon>
        <taxon>Bdellovibrionales</taxon>
        <taxon>Pseudobdellovibrionaceae</taxon>
        <taxon>Bdellovibrio</taxon>
    </lineage>
</organism>
<dbReference type="PROSITE" id="PS51257">
    <property type="entry name" value="PROKAR_LIPOPROTEIN"/>
    <property type="match status" value="1"/>
</dbReference>
<comment type="caution">
    <text evidence="3">The sequence shown here is derived from an EMBL/GenBank/DDBJ whole genome shotgun (WGS) entry which is preliminary data.</text>
</comment>
<protein>
    <recommendedName>
        <fullName evidence="5">Lipoprotein</fullName>
    </recommendedName>
</protein>
<sequence length="498" mass="54312">MGSKYIRKHLMPSLMAGMFLFLSACQGTSRDVEGRIAKVGGTGSEGGVQGRVANDKDLQANLKSSNQVLPFLVALVPAFTKLGADKGTSWENYLKLKNWYMGSESLSEKFNGLISITRFDNDSGDQILAHQTQYEVFINSILFDKLAKEKQQSAMLKEFLISLYTMKHLDDAKLCALMKDVYSSTVKECAKHSASSVLDEAKEVSEELPLNGETSGIVSSEDFESRNTTASKQKPTKVLSPREKLIKDKSITGEDINDIQAAMTYLQNLDASNVDTQNVINKLKSLNFDTRIFDYKLGLTVAEGNKSAQTITVEERDMVVSQMKKASAKDLNCSFHGSKVEAKICSLSVESLTIDKAKAKMLSVKIDVDGKKLAEDTILLTDKDGLIQIGYYTDASSKVKYMLIPVASASLPQDQQKEKSLYRGYYIMANIGTAGLEFAGIYSAPGIVTSATAQENGKVLCKGAANFGEETPGIFVSITSKSLSEAFAKNMAPVAPCY</sequence>
<feature type="chain" id="PRO_5007573541" description="Lipoprotein" evidence="2">
    <location>
        <begin position="25"/>
        <end position="498"/>
    </location>
</feature>
<keyword evidence="4" id="KW-1185">Reference proteome</keyword>
<accession>A0A150WPE1</accession>
<evidence type="ECO:0000313" key="3">
    <source>
        <dbReference type="EMBL" id="KYG66371.1"/>
    </source>
</evidence>
<keyword evidence="2" id="KW-0732">Signal</keyword>
<reference evidence="3 4" key="1">
    <citation type="submission" date="2016-03" db="EMBL/GenBank/DDBJ databases">
        <authorList>
            <person name="Ploux O."/>
        </authorList>
    </citation>
    <scope>NUCLEOTIDE SEQUENCE [LARGE SCALE GENOMIC DNA]</scope>
    <source>
        <strain evidence="3 4">R0</strain>
    </source>
</reference>